<sequence>MGKIHSIETMGLVDGPGIRVVVFFQGCQLRCVYCHNPDTWDFNAGIEISSDEVLKKVLRYKPYFKQVGGITCSGGEPLMQPEFLLEILKKCKSQGIHTALDTSGVGIGNYEEILQYVDLVILDIKHIEEEKYISICGKSMEEFNKFKHVVNKLNKKLWIRHVIVPGINDTEEHIYKFKDYINTFNNLEKVELLPYHTLGVSKYENMGIEYKLKNISPLGKDKLEKLKKIISI</sequence>
<dbReference type="GO" id="GO:0005737">
    <property type="term" value="C:cytoplasm"/>
    <property type="evidence" value="ECO:0007669"/>
    <property type="project" value="UniProtKB-SubCell"/>
</dbReference>
<organism evidence="12 13">
    <name type="scientific">Clostridium botulinum</name>
    <dbReference type="NCBI Taxonomy" id="1491"/>
    <lineage>
        <taxon>Bacteria</taxon>
        <taxon>Bacillati</taxon>
        <taxon>Bacillota</taxon>
        <taxon>Clostridia</taxon>
        <taxon>Eubacteriales</taxon>
        <taxon>Clostridiaceae</taxon>
        <taxon>Clostridium</taxon>
    </lineage>
</organism>
<dbReference type="PROSITE" id="PS51918">
    <property type="entry name" value="RADICAL_SAM"/>
    <property type="match status" value="1"/>
</dbReference>
<evidence type="ECO:0000256" key="3">
    <source>
        <dbReference type="ARBA" id="ARBA00021356"/>
    </source>
</evidence>
<dbReference type="GO" id="GO:0051539">
    <property type="term" value="F:4 iron, 4 sulfur cluster binding"/>
    <property type="evidence" value="ECO:0007669"/>
    <property type="project" value="UniProtKB-UniRule"/>
</dbReference>
<evidence type="ECO:0000256" key="2">
    <source>
        <dbReference type="ARBA" id="ARBA00009777"/>
    </source>
</evidence>
<evidence type="ECO:0000259" key="11">
    <source>
        <dbReference type="PROSITE" id="PS51918"/>
    </source>
</evidence>
<comment type="caution">
    <text evidence="12">The sequence shown here is derived from an EMBL/GenBank/DDBJ whole genome shotgun (WGS) entry which is preliminary data.</text>
</comment>
<dbReference type="InterPro" id="IPR012838">
    <property type="entry name" value="PFL1_activating"/>
</dbReference>
<dbReference type="SFLD" id="SFLDS00029">
    <property type="entry name" value="Radical_SAM"/>
    <property type="match status" value="1"/>
</dbReference>
<dbReference type="InterPro" id="IPR001989">
    <property type="entry name" value="Radical_activat_CS"/>
</dbReference>
<dbReference type="SUPFAM" id="SSF102114">
    <property type="entry name" value="Radical SAM enzymes"/>
    <property type="match status" value="1"/>
</dbReference>
<dbReference type="Proteomes" id="UP000480039">
    <property type="component" value="Unassembled WGS sequence"/>
</dbReference>
<comment type="function">
    <text evidence="1 10">Activation of pyruvate formate-lyase under anaerobic conditions by generation of an organic free radical, using S-adenosylmethionine and reduced flavodoxin as cosubstrates to produce 5'-deoxy-adenosine.</text>
</comment>
<evidence type="ECO:0000256" key="6">
    <source>
        <dbReference type="ARBA" id="ARBA00022723"/>
    </source>
</evidence>
<proteinExistence type="inferred from homology"/>
<dbReference type="NCBIfam" id="TIGR02493">
    <property type="entry name" value="PFLA"/>
    <property type="match status" value="1"/>
</dbReference>
<gene>
    <name evidence="12" type="primary">pflA</name>
    <name evidence="12" type="ORF">FC871_18845</name>
</gene>
<dbReference type="GO" id="GO:0016829">
    <property type="term" value="F:lyase activity"/>
    <property type="evidence" value="ECO:0007669"/>
    <property type="project" value="UniProtKB-KW"/>
</dbReference>
<comment type="similarity">
    <text evidence="2 10">Belongs to the organic radical-activating enzymes family.</text>
</comment>
<comment type="cofactor">
    <cofactor evidence="10">
        <name>[4Fe-4S] cluster</name>
        <dbReference type="ChEBI" id="CHEBI:49883"/>
    </cofactor>
    <text evidence="10">Binds 1 [4Fe-4S] cluster. The cluster is coordinated with 3 cysteines and an exchangeable S-adenosyl-L-methionine.</text>
</comment>
<keyword evidence="12" id="KW-0456">Lyase</keyword>
<evidence type="ECO:0000256" key="7">
    <source>
        <dbReference type="ARBA" id="ARBA00023002"/>
    </source>
</evidence>
<dbReference type="SFLD" id="SFLDG01066">
    <property type="entry name" value="organic_radical-activating_enz"/>
    <property type="match status" value="1"/>
</dbReference>
<evidence type="ECO:0000256" key="10">
    <source>
        <dbReference type="RuleBase" id="RU362053"/>
    </source>
</evidence>
<comment type="catalytic activity">
    <reaction evidence="10">
        <text>glycyl-[formate C-acetyltransferase] + reduced [flavodoxin] + S-adenosyl-L-methionine = glycin-2-yl radical-[formate C-acetyltransferase] + semiquinone [flavodoxin] + 5'-deoxyadenosine + L-methionine + H(+)</text>
        <dbReference type="Rhea" id="RHEA:19225"/>
        <dbReference type="Rhea" id="RHEA-COMP:10622"/>
        <dbReference type="Rhea" id="RHEA-COMP:12190"/>
        <dbReference type="Rhea" id="RHEA-COMP:12191"/>
        <dbReference type="Rhea" id="RHEA-COMP:14480"/>
        <dbReference type="ChEBI" id="CHEBI:15378"/>
        <dbReference type="ChEBI" id="CHEBI:17319"/>
        <dbReference type="ChEBI" id="CHEBI:29947"/>
        <dbReference type="ChEBI" id="CHEBI:32722"/>
        <dbReference type="ChEBI" id="CHEBI:57618"/>
        <dbReference type="ChEBI" id="CHEBI:57844"/>
        <dbReference type="ChEBI" id="CHEBI:59789"/>
        <dbReference type="ChEBI" id="CHEBI:140311"/>
        <dbReference type="EC" id="1.97.1.4"/>
    </reaction>
</comment>
<dbReference type="GO" id="GO:0043365">
    <property type="term" value="F:[formate-C-acetyltransferase]-activating enzyme activity"/>
    <property type="evidence" value="ECO:0007669"/>
    <property type="project" value="UniProtKB-UniRule"/>
</dbReference>
<evidence type="ECO:0000256" key="8">
    <source>
        <dbReference type="ARBA" id="ARBA00023004"/>
    </source>
</evidence>
<evidence type="ECO:0000313" key="13">
    <source>
        <dbReference type="Proteomes" id="UP000480039"/>
    </source>
</evidence>
<evidence type="ECO:0000256" key="1">
    <source>
        <dbReference type="ARBA" id="ARBA00003141"/>
    </source>
</evidence>
<dbReference type="GO" id="GO:0046872">
    <property type="term" value="F:metal ion binding"/>
    <property type="evidence" value="ECO:0007669"/>
    <property type="project" value="UniProtKB-UniRule"/>
</dbReference>
<keyword evidence="6 10" id="KW-0479">Metal-binding</keyword>
<dbReference type="PANTHER" id="PTHR30352">
    <property type="entry name" value="PYRUVATE FORMATE-LYASE-ACTIVATING ENZYME"/>
    <property type="match status" value="1"/>
</dbReference>
<keyword evidence="4 10" id="KW-0004">4Fe-4S</keyword>
<dbReference type="PROSITE" id="PS01087">
    <property type="entry name" value="RADICAL_ACTIVATING"/>
    <property type="match status" value="1"/>
</dbReference>
<reference evidence="12 13" key="1">
    <citation type="submission" date="2019-04" db="EMBL/GenBank/DDBJ databases">
        <title>Genome sequencing of Clostridium botulinum Groups I-IV and Clostridium butyricum.</title>
        <authorList>
            <person name="Brunt J."/>
            <person name="Van Vliet A.H.M."/>
            <person name="Stringer S.C."/>
            <person name="Carter A.T."/>
            <person name="Peck M.W."/>
        </authorList>
    </citation>
    <scope>NUCLEOTIDE SEQUENCE [LARGE SCALE GENOMIC DNA]</scope>
    <source>
        <strain evidence="12 13">Colworth BL30</strain>
    </source>
</reference>
<keyword evidence="8 10" id="KW-0408">Iron</keyword>
<keyword evidence="9 10" id="KW-0411">Iron-sulfur</keyword>
<dbReference type="InterPro" id="IPR013785">
    <property type="entry name" value="Aldolase_TIM"/>
</dbReference>
<dbReference type="EC" id="1.97.1.4" evidence="10"/>
<evidence type="ECO:0000256" key="9">
    <source>
        <dbReference type="ARBA" id="ARBA00023014"/>
    </source>
</evidence>
<evidence type="ECO:0000256" key="5">
    <source>
        <dbReference type="ARBA" id="ARBA00022691"/>
    </source>
</evidence>
<dbReference type="AlphaFoldDB" id="A0A846J9D5"/>
<keyword evidence="7 10" id="KW-0560">Oxidoreductase</keyword>
<protein>
    <recommendedName>
        <fullName evidence="3 10">Pyruvate formate-lyase-activating enzyme</fullName>
        <ecNumber evidence="10">1.97.1.4</ecNumber>
    </recommendedName>
</protein>
<dbReference type="PANTHER" id="PTHR30352:SF5">
    <property type="entry name" value="PYRUVATE FORMATE-LYASE 1-ACTIVATING ENZYME"/>
    <property type="match status" value="1"/>
</dbReference>
<dbReference type="Pfam" id="PF04055">
    <property type="entry name" value="Radical_SAM"/>
    <property type="match status" value="1"/>
</dbReference>
<dbReference type="CDD" id="cd01335">
    <property type="entry name" value="Radical_SAM"/>
    <property type="match status" value="1"/>
</dbReference>
<feature type="domain" description="Radical SAM core" evidence="11">
    <location>
        <begin position="13"/>
        <end position="232"/>
    </location>
</feature>
<dbReference type="EMBL" id="SWQE01000014">
    <property type="protein sequence ID" value="NFJ10479.1"/>
    <property type="molecule type" value="Genomic_DNA"/>
</dbReference>
<evidence type="ECO:0000313" key="12">
    <source>
        <dbReference type="EMBL" id="NFJ10479.1"/>
    </source>
</evidence>
<dbReference type="InterPro" id="IPR007197">
    <property type="entry name" value="rSAM"/>
</dbReference>
<dbReference type="InterPro" id="IPR034457">
    <property type="entry name" value="Organic_radical-activating"/>
</dbReference>
<evidence type="ECO:0000256" key="4">
    <source>
        <dbReference type="ARBA" id="ARBA00022485"/>
    </source>
</evidence>
<keyword evidence="5 10" id="KW-0949">S-adenosyl-L-methionine</keyword>
<dbReference type="InterPro" id="IPR058240">
    <property type="entry name" value="rSAM_sf"/>
</dbReference>
<accession>A0A846J9D5</accession>
<keyword evidence="10" id="KW-0963">Cytoplasm</keyword>
<comment type="subcellular location">
    <subcellularLocation>
        <location evidence="10">Cytoplasm</location>
    </subcellularLocation>
</comment>
<dbReference type="Gene3D" id="3.20.20.70">
    <property type="entry name" value="Aldolase class I"/>
    <property type="match status" value="1"/>
</dbReference>
<keyword evidence="12" id="KW-0670">Pyruvate</keyword>
<name>A0A846J9D5_CLOBO</name>